<comment type="similarity">
    <text evidence="8">Belongs to the binding-protein-dependent transport system permease family.</text>
</comment>
<gene>
    <name evidence="10" type="ORF">LZ11_02179</name>
</gene>
<dbReference type="PROSITE" id="PS50928">
    <property type="entry name" value="ABC_TM1"/>
    <property type="match status" value="2"/>
</dbReference>
<keyword evidence="4" id="KW-0997">Cell inner membrane</keyword>
<dbReference type="AlphaFoldDB" id="A0A5S5AG64"/>
<keyword evidence="6 8" id="KW-1133">Transmembrane helix</keyword>
<dbReference type="GO" id="GO:0005886">
    <property type="term" value="C:plasma membrane"/>
    <property type="evidence" value="ECO:0007669"/>
    <property type="project" value="UniProtKB-SubCell"/>
</dbReference>
<accession>A0A5S5AG64</accession>
<dbReference type="PANTHER" id="PTHR43357:SF3">
    <property type="entry name" value="FE(3+)-TRANSPORT SYSTEM PERMEASE PROTEIN FBPB 2"/>
    <property type="match status" value="1"/>
</dbReference>
<feature type="transmembrane region" description="Helical" evidence="8">
    <location>
        <begin position="237"/>
        <end position="256"/>
    </location>
</feature>
<evidence type="ECO:0000256" key="6">
    <source>
        <dbReference type="ARBA" id="ARBA00022989"/>
    </source>
</evidence>
<feature type="transmembrane region" description="Helical" evidence="8">
    <location>
        <begin position="268"/>
        <end position="286"/>
    </location>
</feature>
<organism evidence="10 11">
    <name type="scientific">Thermosediminibacter litoriperuensis</name>
    <dbReference type="NCBI Taxonomy" id="291989"/>
    <lineage>
        <taxon>Bacteria</taxon>
        <taxon>Bacillati</taxon>
        <taxon>Bacillota</taxon>
        <taxon>Clostridia</taxon>
        <taxon>Thermosediminibacterales</taxon>
        <taxon>Thermosediminibacteraceae</taxon>
        <taxon>Thermosediminibacter</taxon>
    </lineage>
</organism>
<dbReference type="Pfam" id="PF00528">
    <property type="entry name" value="BPD_transp_1"/>
    <property type="match status" value="2"/>
</dbReference>
<keyword evidence="3" id="KW-1003">Cell membrane</keyword>
<evidence type="ECO:0000313" key="11">
    <source>
        <dbReference type="Proteomes" id="UP000322294"/>
    </source>
</evidence>
<evidence type="ECO:0000313" key="10">
    <source>
        <dbReference type="EMBL" id="TYP49253.1"/>
    </source>
</evidence>
<dbReference type="EMBL" id="VNHO01000032">
    <property type="protein sequence ID" value="TYP49253.1"/>
    <property type="molecule type" value="Genomic_DNA"/>
</dbReference>
<dbReference type="Proteomes" id="UP000322294">
    <property type="component" value="Unassembled WGS sequence"/>
</dbReference>
<dbReference type="SUPFAM" id="SSF161098">
    <property type="entry name" value="MetI-like"/>
    <property type="match status" value="2"/>
</dbReference>
<feature type="transmembrane region" description="Helical" evidence="8">
    <location>
        <begin position="350"/>
        <end position="375"/>
    </location>
</feature>
<feature type="transmembrane region" description="Helical" evidence="8">
    <location>
        <begin position="395"/>
        <end position="414"/>
    </location>
</feature>
<evidence type="ECO:0000256" key="7">
    <source>
        <dbReference type="ARBA" id="ARBA00023136"/>
    </source>
</evidence>
<evidence type="ECO:0000256" key="2">
    <source>
        <dbReference type="ARBA" id="ARBA00022448"/>
    </source>
</evidence>
<feature type="transmembrane region" description="Helical" evidence="8">
    <location>
        <begin position="209"/>
        <end position="231"/>
    </location>
</feature>
<feature type="transmembrane region" description="Helical" evidence="8">
    <location>
        <begin position="33"/>
        <end position="56"/>
    </location>
</feature>
<sequence>MKSVGNKLKRVAWRATLYLQEVVKVPRNIKLNLNFWSIASFMILLLLLLPNLNILAGLLEEPTENWLHIRTYLLQSYIKNSLVLVGATAVMTIITGTLLAYLVAFYDFPLRGFMRWALILPLAVPPYMAAYTYSGIVSFTGPIQTFLRNTVGVSPNQKYFQIMSPEGAVFIFSLFLYPYVYLMVKAFFEKQSSALIESAQLLGRSPVEILIYTLLPLARPAIIGGVSLVIMEVLNDYGVVHYFGIPVFSTAIFRAWFGMGDLNSAIKLAGLLMILVFATVVIEKLLRGRLSFSYSKSAVRPLVPRRLHKTPAILALTFCLLIFSFGFVIPVFQLFYWGLLTYRSILNYEFIASLFNSVMLAGITSSVIVILALIIGNFARISTNQLGNIVSRIALIGYSIPGTVIAIGVVTFFIQMDSRIYWLYKPIIGGSKKLVLSTSIVMLVFAYIIRFLAIGYNAVDSGFEKIGRKYFEASRTLGANIARTFLLVDLPMLKPAVTGGFILVFVDILKELPLTLILRPFNFHTLATKAFQYANDEMVQEAAIASLIIITVSFLSIYLFYKTAERT</sequence>
<keyword evidence="7 8" id="KW-0472">Membrane</keyword>
<feature type="transmembrane region" description="Helical" evidence="8">
    <location>
        <begin position="542"/>
        <end position="561"/>
    </location>
</feature>
<protein>
    <submittedName>
        <fullName evidence="10">Iron(III) transport system permease protein</fullName>
    </submittedName>
</protein>
<feature type="transmembrane region" description="Helical" evidence="8">
    <location>
        <begin position="118"/>
        <end position="147"/>
    </location>
</feature>
<dbReference type="InterPro" id="IPR000515">
    <property type="entry name" value="MetI-like"/>
</dbReference>
<evidence type="ECO:0000256" key="3">
    <source>
        <dbReference type="ARBA" id="ARBA00022475"/>
    </source>
</evidence>
<evidence type="ECO:0000256" key="1">
    <source>
        <dbReference type="ARBA" id="ARBA00004429"/>
    </source>
</evidence>
<keyword evidence="11" id="KW-1185">Reference proteome</keyword>
<feature type="transmembrane region" description="Helical" evidence="8">
    <location>
        <begin position="434"/>
        <end position="456"/>
    </location>
</feature>
<evidence type="ECO:0000256" key="5">
    <source>
        <dbReference type="ARBA" id="ARBA00022692"/>
    </source>
</evidence>
<feature type="transmembrane region" description="Helical" evidence="8">
    <location>
        <begin position="312"/>
        <end position="338"/>
    </location>
</feature>
<dbReference type="Gene3D" id="1.10.3720.10">
    <property type="entry name" value="MetI-like"/>
    <property type="match status" value="2"/>
</dbReference>
<feature type="domain" description="ABC transmembrane type-1" evidence="9">
    <location>
        <begin position="354"/>
        <end position="561"/>
    </location>
</feature>
<comment type="subcellular location">
    <subcellularLocation>
        <location evidence="1">Cell inner membrane</location>
        <topology evidence="1">Multi-pass membrane protein</topology>
    </subcellularLocation>
    <subcellularLocation>
        <location evidence="8">Cell membrane</location>
        <topology evidence="8">Multi-pass membrane protein</topology>
    </subcellularLocation>
</comment>
<evidence type="ECO:0000256" key="8">
    <source>
        <dbReference type="RuleBase" id="RU363032"/>
    </source>
</evidence>
<proteinExistence type="inferred from homology"/>
<name>A0A5S5AG64_9FIRM</name>
<dbReference type="GO" id="GO:0055085">
    <property type="term" value="P:transmembrane transport"/>
    <property type="evidence" value="ECO:0007669"/>
    <property type="project" value="InterPro"/>
</dbReference>
<comment type="caution">
    <text evidence="10">The sequence shown here is derived from an EMBL/GenBank/DDBJ whole genome shotgun (WGS) entry which is preliminary data.</text>
</comment>
<dbReference type="InterPro" id="IPR035906">
    <property type="entry name" value="MetI-like_sf"/>
</dbReference>
<evidence type="ECO:0000259" key="9">
    <source>
        <dbReference type="PROSITE" id="PS50928"/>
    </source>
</evidence>
<dbReference type="CDD" id="cd06261">
    <property type="entry name" value="TM_PBP2"/>
    <property type="match status" value="2"/>
</dbReference>
<dbReference type="PANTHER" id="PTHR43357">
    <property type="entry name" value="INNER MEMBRANE ABC TRANSPORTER PERMEASE PROTEIN YDCV"/>
    <property type="match status" value="1"/>
</dbReference>
<evidence type="ECO:0000256" key="4">
    <source>
        <dbReference type="ARBA" id="ARBA00022519"/>
    </source>
</evidence>
<feature type="domain" description="ABC transmembrane type-1" evidence="9">
    <location>
        <begin position="78"/>
        <end position="283"/>
    </location>
</feature>
<reference evidence="10 11" key="1">
    <citation type="submission" date="2019-07" db="EMBL/GenBank/DDBJ databases">
        <title>Genomic Encyclopedia of Type Strains, Phase I: the one thousand microbial genomes (KMG-I) project.</title>
        <authorList>
            <person name="Kyrpides N."/>
        </authorList>
    </citation>
    <scope>NUCLEOTIDE SEQUENCE [LARGE SCALE GENOMIC DNA]</scope>
    <source>
        <strain evidence="10 11">DSM 16647</strain>
    </source>
</reference>
<keyword evidence="5 8" id="KW-0812">Transmembrane</keyword>
<feature type="transmembrane region" description="Helical" evidence="8">
    <location>
        <begin position="167"/>
        <end position="188"/>
    </location>
</feature>
<feature type="transmembrane region" description="Helical" evidence="8">
    <location>
        <begin position="82"/>
        <end position="106"/>
    </location>
</feature>
<keyword evidence="2 8" id="KW-0813">Transport</keyword>